<dbReference type="PROSITE" id="PS50109">
    <property type="entry name" value="HIS_KIN"/>
    <property type="match status" value="1"/>
</dbReference>
<dbReference type="GO" id="GO:0005524">
    <property type="term" value="F:ATP binding"/>
    <property type="evidence" value="ECO:0007669"/>
    <property type="project" value="UniProtKB-KW"/>
</dbReference>
<name>A0A5C7J8S4_9BACT</name>
<organism evidence="9 10">
    <name type="scientific">Candidatus Dojkabacteria bacterium</name>
    <dbReference type="NCBI Taxonomy" id="2099670"/>
    <lineage>
        <taxon>Bacteria</taxon>
        <taxon>Candidatus Dojkabacteria</taxon>
    </lineage>
</organism>
<proteinExistence type="predicted"/>
<gene>
    <name evidence="9" type="ORF">E6Q11_02085</name>
</gene>
<comment type="catalytic activity">
    <reaction evidence="1">
        <text>ATP + protein L-histidine = ADP + protein N-phospho-L-histidine.</text>
        <dbReference type="EC" id="2.7.13.3"/>
    </reaction>
</comment>
<evidence type="ECO:0000256" key="3">
    <source>
        <dbReference type="ARBA" id="ARBA00022679"/>
    </source>
</evidence>
<dbReference type="PRINTS" id="PR00344">
    <property type="entry name" value="BCTRLSENSOR"/>
</dbReference>
<sequence length="776" mass="86973">MKLRLILISCFLSIVPLFLVQTYQYFKEEKSALNARERDNLRELKSSSEDVKSILATSLDTVSLLSQLSLSSVSLEYNRPEALNEYLTLSNKRNNHFSRIAVFDANKEFFTSTGEKNVFDLIENAQSAKDVAQELQLATVNELITFRLSNGSPTFFVASKIFSGDKTLVGFLIGELDKKILGSHTTKLSSRLKSTSGQNMKSYFAEGTVGNSKCIGLNLANKKNLSLCFNEEKLSPWFWLNSSSITLVIVLCVLVLVYFVLYSYFIGRILKPLYRFLDNITGLTKGEFSPQSANSKYSEINKLIEASNIIGQKLQHFQEIEIERTKNEAVAKTAEKVAHDIRSPLTSLEFIVKNIGANLAEKERITANQALERISDILRTLGGRKSTEDQTQVKVEIVDPLVKRIISEKRLEFKTKNNIEMRLHNNIPYGTFVTISKAEFYRTISNLINNSAEAAFPDKKLVIDITLSQFLDDCIITIKDNGRGIPSDALSLVFQHGVSFGKDSGSGIGLTSAKETIEKYKGALSLNSEEGKGTVVTIKLPIVSAPRWFKTALKITTSNVCIIDDDDSIHSIWDEILSGKNLSITHIKSSNEFELWFRGINKSDYSFLFDLELLGSKMNGLDLIKKFNLEARSTLVTSHYDDKSVQNIAQKLGVKIIPKDSASRISIDLSPVSAKKMVLIDDDNLIHLGWEMCADKKQVDLASYFTIDDFLRDSDKFSKDTAIYIDSNLKDGVKGEIESKKIFDLGFENLILASGLDFQQLPYWIKGNQGKAFPLE</sequence>
<dbReference type="InterPro" id="IPR003594">
    <property type="entry name" value="HATPase_dom"/>
</dbReference>
<keyword evidence="7" id="KW-1133">Transmembrane helix</keyword>
<keyword evidence="5 9" id="KW-0418">Kinase</keyword>
<evidence type="ECO:0000256" key="7">
    <source>
        <dbReference type="SAM" id="Phobius"/>
    </source>
</evidence>
<keyword evidence="7" id="KW-0472">Membrane</keyword>
<dbReference type="AlphaFoldDB" id="A0A5C7J8S4"/>
<reference evidence="9 10" key="1">
    <citation type="submission" date="2018-09" db="EMBL/GenBank/DDBJ databases">
        <title>Metagenome Assembled Genomes from an Advanced Water Purification Facility.</title>
        <authorList>
            <person name="Stamps B.W."/>
            <person name="Spear J.R."/>
        </authorList>
    </citation>
    <scope>NUCLEOTIDE SEQUENCE [LARGE SCALE GENOMIC DNA]</scope>
    <source>
        <strain evidence="9">Bin_63_2</strain>
    </source>
</reference>
<feature type="domain" description="Histidine kinase" evidence="8">
    <location>
        <begin position="336"/>
        <end position="544"/>
    </location>
</feature>
<dbReference type="InterPro" id="IPR004358">
    <property type="entry name" value="Sig_transdc_His_kin-like_C"/>
</dbReference>
<evidence type="ECO:0000313" key="9">
    <source>
        <dbReference type="EMBL" id="TXG77879.1"/>
    </source>
</evidence>
<comment type="caution">
    <text evidence="9">The sequence shown here is derived from an EMBL/GenBank/DDBJ whole genome shotgun (WGS) entry which is preliminary data.</text>
</comment>
<dbReference type="SUPFAM" id="SSF55874">
    <property type="entry name" value="ATPase domain of HSP90 chaperone/DNA topoisomerase II/histidine kinase"/>
    <property type="match status" value="1"/>
</dbReference>
<dbReference type="EC" id="2.7.13.3" evidence="2"/>
<keyword evidence="4" id="KW-0547">Nucleotide-binding</keyword>
<evidence type="ECO:0000256" key="1">
    <source>
        <dbReference type="ARBA" id="ARBA00000085"/>
    </source>
</evidence>
<keyword evidence="7" id="KW-0812">Transmembrane</keyword>
<evidence type="ECO:0000259" key="8">
    <source>
        <dbReference type="PROSITE" id="PS50109"/>
    </source>
</evidence>
<protein>
    <recommendedName>
        <fullName evidence="2">histidine kinase</fullName>
        <ecNumber evidence="2">2.7.13.3</ecNumber>
    </recommendedName>
</protein>
<evidence type="ECO:0000313" key="10">
    <source>
        <dbReference type="Proteomes" id="UP000321026"/>
    </source>
</evidence>
<evidence type="ECO:0000256" key="4">
    <source>
        <dbReference type="ARBA" id="ARBA00022741"/>
    </source>
</evidence>
<dbReference type="Pfam" id="PF02518">
    <property type="entry name" value="HATPase_c"/>
    <property type="match status" value="1"/>
</dbReference>
<dbReference type="PANTHER" id="PTHR44936">
    <property type="entry name" value="SENSOR PROTEIN CREC"/>
    <property type="match status" value="1"/>
</dbReference>
<dbReference type="CDD" id="cd00075">
    <property type="entry name" value="HATPase"/>
    <property type="match status" value="1"/>
</dbReference>
<keyword evidence="3" id="KW-0808">Transferase</keyword>
<accession>A0A5C7J8S4</accession>
<evidence type="ECO:0000256" key="2">
    <source>
        <dbReference type="ARBA" id="ARBA00012438"/>
    </source>
</evidence>
<keyword evidence="6" id="KW-0067">ATP-binding</keyword>
<dbReference type="Proteomes" id="UP000321026">
    <property type="component" value="Unassembled WGS sequence"/>
</dbReference>
<feature type="transmembrane region" description="Helical" evidence="7">
    <location>
        <begin position="237"/>
        <end position="265"/>
    </location>
</feature>
<evidence type="ECO:0000256" key="6">
    <source>
        <dbReference type="ARBA" id="ARBA00022840"/>
    </source>
</evidence>
<dbReference type="PANTHER" id="PTHR44936:SF10">
    <property type="entry name" value="SENSOR PROTEIN RSTB"/>
    <property type="match status" value="1"/>
</dbReference>
<dbReference type="InterPro" id="IPR036890">
    <property type="entry name" value="HATPase_C_sf"/>
</dbReference>
<dbReference type="InterPro" id="IPR050980">
    <property type="entry name" value="2C_sensor_his_kinase"/>
</dbReference>
<dbReference type="Gene3D" id="3.30.565.10">
    <property type="entry name" value="Histidine kinase-like ATPase, C-terminal domain"/>
    <property type="match status" value="1"/>
</dbReference>
<dbReference type="Gene3D" id="1.10.287.130">
    <property type="match status" value="1"/>
</dbReference>
<dbReference type="InterPro" id="IPR005467">
    <property type="entry name" value="His_kinase_dom"/>
</dbReference>
<dbReference type="GO" id="GO:0005886">
    <property type="term" value="C:plasma membrane"/>
    <property type="evidence" value="ECO:0007669"/>
    <property type="project" value="TreeGrafter"/>
</dbReference>
<dbReference type="SMART" id="SM00387">
    <property type="entry name" value="HATPase_c"/>
    <property type="match status" value="1"/>
</dbReference>
<evidence type="ECO:0000256" key="5">
    <source>
        <dbReference type="ARBA" id="ARBA00022777"/>
    </source>
</evidence>
<dbReference type="GO" id="GO:0000155">
    <property type="term" value="F:phosphorelay sensor kinase activity"/>
    <property type="evidence" value="ECO:0007669"/>
    <property type="project" value="TreeGrafter"/>
</dbReference>
<dbReference type="EMBL" id="SSDS01000035">
    <property type="protein sequence ID" value="TXG77879.1"/>
    <property type="molecule type" value="Genomic_DNA"/>
</dbReference>